<dbReference type="EMBL" id="ANIZ01002074">
    <property type="protein sequence ID" value="ETI42762.1"/>
    <property type="molecule type" value="Genomic_DNA"/>
</dbReference>
<accession>V9EXG8</accession>
<protein>
    <recommendedName>
        <fullName evidence="4">RxLR effector protein</fullName>
    </recommendedName>
</protein>
<comment type="caution">
    <text evidence="2">The sequence shown here is derived from an EMBL/GenBank/DDBJ whole genome shotgun (WGS) entry which is preliminary data.</text>
</comment>
<evidence type="ECO:0008006" key="4">
    <source>
        <dbReference type="Google" id="ProtNLM"/>
    </source>
</evidence>
<feature type="non-terminal residue" evidence="2">
    <location>
        <position position="1"/>
    </location>
</feature>
<proteinExistence type="predicted"/>
<dbReference type="HOGENOM" id="CLU_1605937_0_0_1"/>
<dbReference type="AlphaFoldDB" id="V9EXG8"/>
<feature type="transmembrane region" description="Helical" evidence="1">
    <location>
        <begin position="12"/>
        <end position="34"/>
    </location>
</feature>
<sequence>VFQCSLPSRTMRLANVLLVVIVVVIAGVSTTLAASDKSRLLRLATSTANANGYSTNIGGDNNNVEERAINLSDAKQWIKTMFKNWYQKWLTMRHEKAAKELANDVSPGTIEKMLQNKAFQRDMFKKWNKYRMEDIKLKLGENMNNADVAAMLLNYVQNYRVYRNKGWKVVQ</sequence>
<organism evidence="2 3">
    <name type="scientific">Phytophthora nicotianae P1569</name>
    <dbReference type="NCBI Taxonomy" id="1317065"/>
    <lineage>
        <taxon>Eukaryota</taxon>
        <taxon>Sar</taxon>
        <taxon>Stramenopiles</taxon>
        <taxon>Oomycota</taxon>
        <taxon>Peronosporomycetes</taxon>
        <taxon>Peronosporales</taxon>
        <taxon>Peronosporaceae</taxon>
        <taxon>Phytophthora</taxon>
    </lineage>
</organism>
<keyword evidence="1" id="KW-1133">Transmembrane helix</keyword>
<dbReference type="eggNOG" id="ENOG502RGH5">
    <property type="taxonomic scope" value="Eukaryota"/>
</dbReference>
<evidence type="ECO:0000256" key="1">
    <source>
        <dbReference type="SAM" id="Phobius"/>
    </source>
</evidence>
<keyword evidence="1" id="KW-0812">Transmembrane</keyword>
<keyword evidence="1" id="KW-0472">Membrane</keyword>
<evidence type="ECO:0000313" key="3">
    <source>
        <dbReference type="Proteomes" id="UP000018721"/>
    </source>
</evidence>
<keyword evidence="3" id="KW-1185">Reference proteome</keyword>
<reference evidence="2 3" key="1">
    <citation type="submission" date="2013-11" db="EMBL/GenBank/DDBJ databases">
        <title>The Genome Sequence of Phytophthora parasitica P1569.</title>
        <authorList>
            <consortium name="The Broad Institute Genomics Platform"/>
            <person name="Russ C."/>
            <person name="Tyler B."/>
            <person name="Panabieres F."/>
            <person name="Shan W."/>
            <person name="Tripathy S."/>
            <person name="Grunwald N."/>
            <person name="Machado M."/>
            <person name="Johnson C.S."/>
            <person name="Arredondo F."/>
            <person name="Hong C."/>
            <person name="Coffey M."/>
            <person name="Young S.K."/>
            <person name="Zeng Q."/>
            <person name="Gargeya S."/>
            <person name="Fitzgerald M."/>
            <person name="Abouelleil A."/>
            <person name="Alvarado L."/>
            <person name="Chapman S.B."/>
            <person name="Gainer-Dewar J."/>
            <person name="Goldberg J."/>
            <person name="Griggs A."/>
            <person name="Gujja S."/>
            <person name="Hansen M."/>
            <person name="Howarth C."/>
            <person name="Imamovic A."/>
            <person name="Ireland A."/>
            <person name="Larimer J."/>
            <person name="McCowan C."/>
            <person name="Murphy C."/>
            <person name="Pearson M."/>
            <person name="Poon T.W."/>
            <person name="Priest M."/>
            <person name="Roberts A."/>
            <person name="Saif S."/>
            <person name="Shea T."/>
            <person name="Sykes S."/>
            <person name="Wortman J."/>
            <person name="Nusbaum C."/>
            <person name="Birren B."/>
        </authorList>
    </citation>
    <scope>NUCLEOTIDE SEQUENCE [LARGE SCALE GENOMIC DNA]</scope>
    <source>
        <strain evidence="2 3">P1569</strain>
    </source>
</reference>
<evidence type="ECO:0000313" key="2">
    <source>
        <dbReference type="EMBL" id="ETI42762.1"/>
    </source>
</evidence>
<dbReference type="Proteomes" id="UP000018721">
    <property type="component" value="Unassembled WGS sequence"/>
</dbReference>
<gene>
    <name evidence="2" type="ORF">F443_12188</name>
</gene>
<dbReference type="OrthoDB" id="94969at2759"/>
<name>V9EXG8_PHYNI</name>